<keyword evidence="3" id="KW-0238">DNA-binding</keyword>
<comment type="subcellular location">
    <subcellularLocation>
        <location evidence="1">Nucleus</location>
    </subcellularLocation>
</comment>
<protein>
    <recommendedName>
        <fullName evidence="9">Sister chromatid cohesion protein Ctf8</fullName>
    </recommendedName>
</protein>
<evidence type="ECO:0000313" key="8">
    <source>
        <dbReference type="EMBL" id="EZF56010.1"/>
    </source>
</evidence>
<dbReference type="AlphaFoldDB" id="A0A022WC75"/>
<accession>A0A022WC75</accession>
<evidence type="ECO:0000256" key="4">
    <source>
        <dbReference type="ARBA" id="ARBA00023242"/>
    </source>
</evidence>
<keyword evidence="2" id="KW-0235">DNA replication</keyword>
<evidence type="ECO:0000256" key="7">
    <source>
        <dbReference type="SAM" id="MobiDB-lite"/>
    </source>
</evidence>
<sequence length="173" mass="19166">MPTVPLHISLSSNRNGCSTETVTNPLPQLLQTPSGLAILELQGTINLPESDDQEIQDTIPDVSQHTRKVETPIGRIIFADYDPAADPSDRGWMKRVYLTVGQHQRLTGEVKKLPKPIAVIQRRKSTVRDGTSSQSVAQDGNIPPTPDQLEIVEIIKYKLMFSSRPEPITNEGF</sequence>
<proteinExistence type="inferred from homology"/>
<dbReference type="HOGENOM" id="CLU_090690_0_0_1"/>
<dbReference type="GO" id="GO:0031390">
    <property type="term" value="C:Ctf18 RFC-like complex"/>
    <property type="evidence" value="ECO:0007669"/>
    <property type="project" value="InterPro"/>
</dbReference>
<evidence type="ECO:0000256" key="6">
    <source>
        <dbReference type="ARBA" id="ARBA00038447"/>
    </source>
</evidence>
<feature type="region of interest" description="Disordered" evidence="7">
    <location>
        <begin position="124"/>
        <end position="145"/>
    </location>
</feature>
<feature type="compositionally biased region" description="Polar residues" evidence="7">
    <location>
        <begin position="128"/>
        <end position="138"/>
    </location>
</feature>
<comment type="similarity">
    <text evidence="6">Belongs to the CTF8 family.</text>
</comment>
<name>A0A022WC75_TRIRU</name>
<gene>
    <name evidence="8" type="ORF">H103_01530</name>
</gene>
<dbReference type="Proteomes" id="UP000023758">
    <property type="component" value="Unassembled WGS sequence"/>
</dbReference>
<evidence type="ECO:0000256" key="3">
    <source>
        <dbReference type="ARBA" id="ARBA00023125"/>
    </source>
</evidence>
<dbReference type="PANTHER" id="PTHR28605">
    <property type="entry name" value="CTF8, CHROMOSOME TRANSMISSION FIDELITY FACTOR 8 HOMOLOG (S. CEREVISIAE)"/>
    <property type="match status" value="1"/>
</dbReference>
<dbReference type="InterPro" id="IPR018607">
    <property type="entry name" value="Ctf8"/>
</dbReference>
<dbReference type="GO" id="GO:0007064">
    <property type="term" value="P:mitotic sister chromatid cohesion"/>
    <property type="evidence" value="ECO:0007669"/>
    <property type="project" value="InterPro"/>
</dbReference>
<dbReference type="Pfam" id="PF09696">
    <property type="entry name" value="Ctf8"/>
    <property type="match status" value="1"/>
</dbReference>
<evidence type="ECO:0000256" key="5">
    <source>
        <dbReference type="ARBA" id="ARBA00023306"/>
    </source>
</evidence>
<dbReference type="EMBL" id="KK207731">
    <property type="protein sequence ID" value="EZF56010.1"/>
    <property type="molecule type" value="Genomic_DNA"/>
</dbReference>
<evidence type="ECO:0000256" key="2">
    <source>
        <dbReference type="ARBA" id="ARBA00022705"/>
    </source>
</evidence>
<evidence type="ECO:0000256" key="1">
    <source>
        <dbReference type="ARBA" id="ARBA00004123"/>
    </source>
</evidence>
<keyword evidence="4" id="KW-0539">Nucleus</keyword>
<organism evidence="8">
    <name type="scientific">Trichophyton rubrum CBS 288.86</name>
    <dbReference type="NCBI Taxonomy" id="1215330"/>
    <lineage>
        <taxon>Eukaryota</taxon>
        <taxon>Fungi</taxon>
        <taxon>Dikarya</taxon>
        <taxon>Ascomycota</taxon>
        <taxon>Pezizomycotina</taxon>
        <taxon>Eurotiomycetes</taxon>
        <taxon>Eurotiomycetidae</taxon>
        <taxon>Onygenales</taxon>
        <taxon>Arthrodermataceae</taxon>
        <taxon>Trichophyton</taxon>
    </lineage>
</organism>
<keyword evidence="5" id="KW-0131">Cell cycle</keyword>
<dbReference type="GO" id="GO:0006260">
    <property type="term" value="P:DNA replication"/>
    <property type="evidence" value="ECO:0007669"/>
    <property type="project" value="UniProtKB-KW"/>
</dbReference>
<dbReference type="PANTHER" id="PTHR28605:SF1">
    <property type="entry name" value="CHROMOSOME TRANSMISSION FIDELITY FACTOR 8"/>
    <property type="match status" value="1"/>
</dbReference>
<evidence type="ECO:0008006" key="9">
    <source>
        <dbReference type="Google" id="ProtNLM"/>
    </source>
</evidence>
<reference evidence="8" key="1">
    <citation type="submission" date="2014-02" db="EMBL/GenBank/DDBJ databases">
        <title>The Genome Sequence of Trichophyton rubrum (morphotype fischeri) CBS 288.86.</title>
        <authorList>
            <consortium name="The Broad Institute Genomics Platform"/>
            <person name="Cuomo C.A."/>
            <person name="White T.C."/>
            <person name="Graser Y."/>
            <person name="Martinez-Rossi N."/>
            <person name="Heitman J."/>
            <person name="Young S.K."/>
            <person name="Zeng Q."/>
            <person name="Gargeya S."/>
            <person name="Abouelleil A."/>
            <person name="Alvarado L."/>
            <person name="Chapman S.B."/>
            <person name="Gainer-Dewar J."/>
            <person name="Goldberg J."/>
            <person name="Griggs A."/>
            <person name="Gujja S."/>
            <person name="Hansen M."/>
            <person name="Howarth C."/>
            <person name="Imamovic A."/>
            <person name="Larimer J."/>
            <person name="Martinez D."/>
            <person name="Murphy C."/>
            <person name="Pearson M.D."/>
            <person name="Persinoti G."/>
            <person name="Poon T."/>
            <person name="Priest M."/>
            <person name="Roberts A.D."/>
            <person name="Saif S."/>
            <person name="Shea T.D."/>
            <person name="Sykes S.N."/>
            <person name="Wortman J."/>
            <person name="Nusbaum C."/>
            <person name="Birren B."/>
        </authorList>
    </citation>
    <scope>NUCLEOTIDE SEQUENCE [LARGE SCALE GENOMIC DNA]</scope>
    <source>
        <strain evidence="8">CBS 288.86</strain>
    </source>
</reference>
<dbReference type="OrthoDB" id="121932at2759"/>
<dbReference type="GO" id="GO:0003677">
    <property type="term" value="F:DNA binding"/>
    <property type="evidence" value="ECO:0007669"/>
    <property type="project" value="UniProtKB-KW"/>
</dbReference>